<proteinExistence type="predicted"/>
<keyword evidence="1" id="KW-0472">Membrane</keyword>
<evidence type="ECO:0000256" key="1">
    <source>
        <dbReference type="SAM" id="Phobius"/>
    </source>
</evidence>
<accession>A0A2P2PDN4</accession>
<keyword evidence="1" id="KW-1133">Transmembrane helix</keyword>
<feature type="transmembrane region" description="Helical" evidence="1">
    <location>
        <begin position="42"/>
        <end position="60"/>
    </location>
</feature>
<protein>
    <submittedName>
        <fullName evidence="2">Uncharacterized protein</fullName>
    </submittedName>
</protein>
<dbReference type="AlphaFoldDB" id="A0A2P2PDN4"/>
<sequence length="66" mass="7923">MHGDVWDPNHIGSHQHRRVLLPEEQVWKVNSDYQPLFPRKELSFYAANFQVGLFLFFLSLHRKCEI</sequence>
<dbReference type="EMBL" id="GGEC01072349">
    <property type="protein sequence ID" value="MBX52833.1"/>
    <property type="molecule type" value="Transcribed_RNA"/>
</dbReference>
<name>A0A2P2PDN4_RHIMU</name>
<evidence type="ECO:0000313" key="2">
    <source>
        <dbReference type="EMBL" id="MBX52833.1"/>
    </source>
</evidence>
<organism evidence="2">
    <name type="scientific">Rhizophora mucronata</name>
    <name type="common">Asiatic mangrove</name>
    <dbReference type="NCBI Taxonomy" id="61149"/>
    <lineage>
        <taxon>Eukaryota</taxon>
        <taxon>Viridiplantae</taxon>
        <taxon>Streptophyta</taxon>
        <taxon>Embryophyta</taxon>
        <taxon>Tracheophyta</taxon>
        <taxon>Spermatophyta</taxon>
        <taxon>Magnoliopsida</taxon>
        <taxon>eudicotyledons</taxon>
        <taxon>Gunneridae</taxon>
        <taxon>Pentapetalae</taxon>
        <taxon>rosids</taxon>
        <taxon>fabids</taxon>
        <taxon>Malpighiales</taxon>
        <taxon>Rhizophoraceae</taxon>
        <taxon>Rhizophora</taxon>
    </lineage>
</organism>
<reference evidence="2" key="1">
    <citation type="submission" date="2018-02" db="EMBL/GenBank/DDBJ databases">
        <title>Rhizophora mucronata_Transcriptome.</title>
        <authorList>
            <person name="Meera S.P."/>
            <person name="Sreeshan A."/>
            <person name="Augustine A."/>
        </authorList>
    </citation>
    <scope>NUCLEOTIDE SEQUENCE</scope>
    <source>
        <tissue evidence="2">Leaf</tissue>
    </source>
</reference>
<keyword evidence="1" id="KW-0812">Transmembrane</keyword>